<sequence length="104" mass="12334">MISFSRLNVEMLLFMLVYLSATETNFYLSRYVVFLLCFNLLQMKIPSLMPQKNEHVGFTSIKLIPSWQQAIQSLAKRRISSVLLKLKWFNVSVDFQQEFILHDR</sequence>
<reference evidence="2" key="1">
    <citation type="submission" date="2015-07" db="EMBL/GenBank/DDBJ databases">
        <title>MeaNS - Measles Nucleotide Surveillance Program.</title>
        <authorList>
            <person name="Tran T."/>
            <person name="Druce J."/>
        </authorList>
    </citation>
    <scope>NUCLEOTIDE SEQUENCE</scope>
    <source>
        <strain evidence="2">UCB-OBI-ISO-001</strain>
        <tissue evidence="2">Gonad</tissue>
    </source>
</reference>
<evidence type="ECO:0000256" key="1">
    <source>
        <dbReference type="SAM" id="Phobius"/>
    </source>
</evidence>
<proteinExistence type="predicted"/>
<keyword evidence="1" id="KW-1133">Transmembrane helix</keyword>
<name>A0A0L8HV99_OCTBM</name>
<keyword evidence="1" id="KW-0812">Transmembrane</keyword>
<dbReference type="AlphaFoldDB" id="A0A0L8HV99"/>
<evidence type="ECO:0000313" key="2">
    <source>
        <dbReference type="EMBL" id="KOF92730.1"/>
    </source>
</evidence>
<keyword evidence="1" id="KW-0472">Membrane</keyword>
<accession>A0A0L8HV99</accession>
<gene>
    <name evidence="2" type="ORF">OCBIM_22005981mg</name>
</gene>
<protein>
    <submittedName>
        <fullName evidence="2">Uncharacterized protein</fullName>
    </submittedName>
</protein>
<feature type="transmembrane region" description="Helical" evidence="1">
    <location>
        <begin position="12"/>
        <end position="41"/>
    </location>
</feature>
<dbReference type="EMBL" id="KQ417288">
    <property type="protein sequence ID" value="KOF92730.1"/>
    <property type="molecule type" value="Genomic_DNA"/>
</dbReference>
<organism evidence="2">
    <name type="scientific">Octopus bimaculoides</name>
    <name type="common">California two-spotted octopus</name>
    <dbReference type="NCBI Taxonomy" id="37653"/>
    <lineage>
        <taxon>Eukaryota</taxon>
        <taxon>Metazoa</taxon>
        <taxon>Spiralia</taxon>
        <taxon>Lophotrochozoa</taxon>
        <taxon>Mollusca</taxon>
        <taxon>Cephalopoda</taxon>
        <taxon>Coleoidea</taxon>
        <taxon>Octopodiformes</taxon>
        <taxon>Octopoda</taxon>
        <taxon>Incirrata</taxon>
        <taxon>Octopodidae</taxon>
        <taxon>Octopus</taxon>
    </lineage>
</organism>